<dbReference type="AlphaFoldDB" id="A0A518HAS4"/>
<feature type="transmembrane region" description="Helical" evidence="9">
    <location>
        <begin position="517"/>
        <end position="543"/>
    </location>
</feature>
<evidence type="ECO:0000256" key="7">
    <source>
        <dbReference type="ARBA" id="ARBA00023136"/>
    </source>
</evidence>
<dbReference type="PROSITE" id="PS50928">
    <property type="entry name" value="ABC_TM1"/>
    <property type="match status" value="1"/>
</dbReference>
<dbReference type="InterPro" id="IPR035906">
    <property type="entry name" value="MetI-like_sf"/>
</dbReference>
<keyword evidence="7 9" id="KW-0472">Membrane</keyword>
<feature type="transmembrane region" description="Helical" evidence="9">
    <location>
        <begin position="12"/>
        <end position="35"/>
    </location>
</feature>
<accession>A0A518HAS4</accession>
<comment type="subcellular location">
    <subcellularLocation>
        <location evidence="1">Cell inner membrane</location>
        <topology evidence="1">Multi-pass membrane protein</topology>
    </subcellularLocation>
</comment>
<dbReference type="Proteomes" id="UP000317835">
    <property type="component" value="Chromosome"/>
</dbReference>
<feature type="region of interest" description="Disordered" evidence="8">
    <location>
        <begin position="548"/>
        <end position="570"/>
    </location>
</feature>
<evidence type="ECO:0000256" key="8">
    <source>
        <dbReference type="SAM" id="MobiDB-lite"/>
    </source>
</evidence>
<feature type="transmembrane region" description="Helical" evidence="9">
    <location>
        <begin position="284"/>
        <end position="307"/>
    </location>
</feature>
<keyword evidence="5 9" id="KW-0812">Transmembrane</keyword>
<reference evidence="11 12" key="1">
    <citation type="submission" date="2019-02" db="EMBL/GenBank/DDBJ databases">
        <title>Deep-cultivation of Planctomycetes and their phenomic and genomic characterization uncovers novel biology.</title>
        <authorList>
            <person name="Wiegand S."/>
            <person name="Jogler M."/>
            <person name="Boedeker C."/>
            <person name="Pinto D."/>
            <person name="Vollmers J."/>
            <person name="Rivas-Marin E."/>
            <person name="Kohn T."/>
            <person name="Peeters S.H."/>
            <person name="Heuer A."/>
            <person name="Rast P."/>
            <person name="Oberbeckmann S."/>
            <person name="Bunk B."/>
            <person name="Jeske O."/>
            <person name="Meyerdierks A."/>
            <person name="Storesund J.E."/>
            <person name="Kallscheuer N."/>
            <person name="Luecker S."/>
            <person name="Lage O.M."/>
            <person name="Pohl T."/>
            <person name="Merkel B.J."/>
            <person name="Hornburger P."/>
            <person name="Mueller R.-W."/>
            <person name="Bruemmer F."/>
            <person name="Labrenz M."/>
            <person name="Spormann A.M."/>
            <person name="Op den Camp H."/>
            <person name="Overmann J."/>
            <person name="Amann R."/>
            <person name="Jetten M.S.M."/>
            <person name="Mascher T."/>
            <person name="Medema M.H."/>
            <person name="Devos D.P."/>
            <person name="Kaster A.-K."/>
            <person name="Ovreas L."/>
            <person name="Rohde M."/>
            <person name="Galperin M.Y."/>
            <person name="Jogler C."/>
        </authorList>
    </citation>
    <scope>NUCLEOTIDE SEQUENCE [LARGE SCALE GENOMIC DNA]</scope>
    <source>
        <strain evidence="11 12">ElP</strain>
    </source>
</reference>
<dbReference type="PANTHER" id="PTHR43357">
    <property type="entry name" value="INNER MEMBRANE ABC TRANSPORTER PERMEASE PROTEIN YDCV"/>
    <property type="match status" value="1"/>
</dbReference>
<organism evidence="11 12">
    <name type="scientific">Tautonia plasticadhaerens</name>
    <dbReference type="NCBI Taxonomy" id="2527974"/>
    <lineage>
        <taxon>Bacteria</taxon>
        <taxon>Pseudomonadati</taxon>
        <taxon>Planctomycetota</taxon>
        <taxon>Planctomycetia</taxon>
        <taxon>Isosphaerales</taxon>
        <taxon>Isosphaeraceae</taxon>
        <taxon>Tautonia</taxon>
    </lineage>
</organism>
<dbReference type="GO" id="GO:0005886">
    <property type="term" value="C:plasma membrane"/>
    <property type="evidence" value="ECO:0007669"/>
    <property type="project" value="UniProtKB-SubCell"/>
</dbReference>
<evidence type="ECO:0000256" key="1">
    <source>
        <dbReference type="ARBA" id="ARBA00004429"/>
    </source>
</evidence>
<feature type="transmembrane region" description="Helical" evidence="9">
    <location>
        <begin position="377"/>
        <end position="396"/>
    </location>
</feature>
<feature type="transmembrane region" description="Helical" evidence="9">
    <location>
        <begin position="184"/>
        <end position="207"/>
    </location>
</feature>
<dbReference type="PANTHER" id="PTHR43357:SF3">
    <property type="entry name" value="FE(3+)-TRANSPORT SYSTEM PERMEASE PROTEIN FBPB 2"/>
    <property type="match status" value="1"/>
</dbReference>
<feature type="transmembrane region" description="Helical" evidence="9">
    <location>
        <begin position="238"/>
        <end position="263"/>
    </location>
</feature>
<feature type="transmembrane region" description="Helical" evidence="9">
    <location>
        <begin position="416"/>
        <end position="438"/>
    </location>
</feature>
<feature type="domain" description="ABC transmembrane type-1" evidence="10">
    <location>
        <begin position="347"/>
        <end position="535"/>
    </location>
</feature>
<name>A0A518HAS4_9BACT</name>
<dbReference type="GO" id="GO:0055085">
    <property type="term" value="P:transmembrane transport"/>
    <property type="evidence" value="ECO:0007669"/>
    <property type="project" value="InterPro"/>
</dbReference>
<dbReference type="InterPro" id="IPR000515">
    <property type="entry name" value="MetI-like"/>
</dbReference>
<feature type="transmembrane region" description="Helical" evidence="9">
    <location>
        <begin position="347"/>
        <end position="370"/>
    </location>
</feature>
<keyword evidence="3" id="KW-1003">Cell membrane</keyword>
<evidence type="ECO:0000256" key="2">
    <source>
        <dbReference type="ARBA" id="ARBA00022448"/>
    </source>
</evidence>
<evidence type="ECO:0000256" key="3">
    <source>
        <dbReference type="ARBA" id="ARBA00022475"/>
    </source>
</evidence>
<evidence type="ECO:0000256" key="6">
    <source>
        <dbReference type="ARBA" id="ARBA00022989"/>
    </source>
</evidence>
<evidence type="ECO:0000256" key="5">
    <source>
        <dbReference type="ARBA" id="ARBA00022692"/>
    </source>
</evidence>
<keyword evidence="6 9" id="KW-1133">Transmembrane helix</keyword>
<evidence type="ECO:0000256" key="9">
    <source>
        <dbReference type="SAM" id="Phobius"/>
    </source>
</evidence>
<feature type="compositionally biased region" description="Pro residues" evidence="8">
    <location>
        <begin position="553"/>
        <end position="570"/>
    </location>
</feature>
<gene>
    <name evidence="11" type="ORF">ElP_59020</name>
</gene>
<dbReference type="KEGG" id="tpla:ElP_59020"/>
<feature type="transmembrane region" description="Helical" evidence="9">
    <location>
        <begin position="99"/>
        <end position="118"/>
    </location>
</feature>
<sequence>MNRDRWAGRAGRGLTGLGLVLVLYWPILATALQAARGDRAVASGFALIDASAFSREASIVSGPAFETIRLAGLAASGALAVGLPMAVLLWRTDLPGRGVLLGLMAMAAFVPMPLYAAGWLGGFGNAGYRQVFGEDPMLVGWAGATFVHAASGVPWVVLLSGVGLRGVAPELEESALLDLPAWRVLIGVTLRGALGAVLGAAMLVLVLTSGDMTITDFLLVRSYAEEAYVQYGLGRPPAAVALVAAPPTLAIGLVLLLGSRVVLRVDPARVASPGDRRAPWGLGRWRWPASAAAWIWAALLLGLPVYAMAWRAGRVGGDAASGAPPGWSIGGLGETLAYAAVEVRGPLATTAAVAAAGATLAAGLAWALAWQARAPGAWRWFVLASAALMLALPGPVSGMALKLAYLHVPPVSDSAAIVALGYALRALPFALLVTWPAVRGVPDAFLESAELDGLGPIGRAWRVGLPMTRGAFLAAWLVAFVLAMGELPITNLVTPAGLDALPVVLWGQMHFGVDSRITGVGLVLLGVYAAAGGLAVGAARMAYAAPTRRRPRAIPPPAGPESLGPPPRSG</sequence>
<evidence type="ECO:0000313" key="11">
    <source>
        <dbReference type="EMBL" id="QDV37955.1"/>
    </source>
</evidence>
<evidence type="ECO:0000313" key="12">
    <source>
        <dbReference type="Proteomes" id="UP000317835"/>
    </source>
</evidence>
<protein>
    <submittedName>
        <fullName evidence="11">Spermidine/putrescine ABC transporter membrane protein</fullName>
    </submittedName>
</protein>
<keyword evidence="12" id="KW-1185">Reference proteome</keyword>
<keyword evidence="2" id="KW-0813">Transport</keyword>
<dbReference type="OrthoDB" id="282704at2"/>
<keyword evidence="4" id="KW-0997">Cell inner membrane</keyword>
<feature type="transmembrane region" description="Helical" evidence="9">
    <location>
        <begin position="471"/>
        <end position="497"/>
    </location>
</feature>
<dbReference type="EMBL" id="CP036426">
    <property type="protein sequence ID" value="QDV37955.1"/>
    <property type="molecule type" value="Genomic_DNA"/>
</dbReference>
<feature type="transmembrane region" description="Helical" evidence="9">
    <location>
        <begin position="138"/>
        <end position="164"/>
    </location>
</feature>
<dbReference type="RefSeq" id="WP_145276107.1">
    <property type="nucleotide sequence ID" value="NZ_CP036426.1"/>
</dbReference>
<evidence type="ECO:0000259" key="10">
    <source>
        <dbReference type="PROSITE" id="PS50928"/>
    </source>
</evidence>
<dbReference type="SUPFAM" id="SSF161098">
    <property type="entry name" value="MetI-like"/>
    <property type="match status" value="2"/>
</dbReference>
<feature type="transmembrane region" description="Helical" evidence="9">
    <location>
        <begin position="70"/>
        <end position="90"/>
    </location>
</feature>
<dbReference type="Gene3D" id="1.10.3720.10">
    <property type="entry name" value="MetI-like"/>
    <property type="match status" value="2"/>
</dbReference>
<evidence type="ECO:0000256" key="4">
    <source>
        <dbReference type="ARBA" id="ARBA00022519"/>
    </source>
</evidence>
<proteinExistence type="predicted"/>
<dbReference type="CDD" id="cd06261">
    <property type="entry name" value="TM_PBP2"/>
    <property type="match status" value="2"/>
</dbReference>